<evidence type="ECO:0000259" key="4">
    <source>
        <dbReference type="Pfam" id="PF13407"/>
    </source>
</evidence>
<dbReference type="PANTHER" id="PTHR46847:SF1">
    <property type="entry name" value="D-ALLOSE-BINDING PERIPLASMIC PROTEIN-RELATED"/>
    <property type="match status" value="1"/>
</dbReference>
<dbReference type="InterPro" id="IPR025997">
    <property type="entry name" value="SBP_2_dom"/>
</dbReference>
<comment type="subcellular location">
    <subcellularLocation>
        <location evidence="1">Cell envelope</location>
    </subcellularLocation>
</comment>
<protein>
    <submittedName>
        <fullName evidence="5">Putative carbohydrate ABC transporter, periplasmic sugar-binding protein</fullName>
    </submittedName>
</protein>
<dbReference type="PANTHER" id="PTHR46847">
    <property type="entry name" value="D-ALLOSE-BINDING PERIPLASMIC PROTEIN-RELATED"/>
    <property type="match status" value="1"/>
</dbReference>
<evidence type="ECO:0000256" key="1">
    <source>
        <dbReference type="ARBA" id="ARBA00004196"/>
    </source>
</evidence>
<sequence length="371" mass="39693">MLLIRSASRRPRRFPDSFRASMITRFHALRSRFAPLATLAPAAMLAAALALPPAIAAAQATHAADTAPVPSLKGKRIGITAAGTDHYWDLKAYQGAIDEVKRLGGTPIALDAGRNDNRQIAQIQTLIAQKPDAIVEQLGTASVLEPWLQKIRQAGIPLFTIDTASPASLNDTTSDNFFIGEQLALKLVNDIHGEGNILVFNGFYGVPVCAIRYDQLKAVLKYYPKVHVVEPELRDVIPNTVQNAYAQVSQLLTKYPKGQIAAIWSAWDVPQVGATQAVDAAHRDEIRTYAVDGSPDVVALVKDPKSSAGAVVAQQPALIGKTAVDNVARYLAGDHTLPPYTYVPSLLVTKDNAGSLQQALGQTGTVAPASK</sequence>
<dbReference type="GO" id="GO:0030246">
    <property type="term" value="F:carbohydrate binding"/>
    <property type="evidence" value="ECO:0007669"/>
    <property type="project" value="UniProtKB-ARBA"/>
</dbReference>
<organism evidence="5 6">
    <name type="scientific">Burkholderia plantarii</name>
    <dbReference type="NCBI Taxonomy" id="41899"/>
    <lineage>
        <taxon>Bacteria</taxon>
        <taxon>Pseudomonadati</taxon>
        <taxon>Pseudomonadota</taxon>
        <taxon>Betaproteobacteria</taxon>
        <taxon>Burkholderiales</taxon>
        <taxon>Burkholderiaceae</taxon>
        <taxon>Burkholderia</taxon>
    </lineage>
</organism>
<dbReference type="HOGENOM" id="CLU_037628_12_0_4"/>
<reference evidence="5 6" key="2">
    <citation type="journal article" date="2016" name="Appl. Microbiol. Biotechnol.">
        <title>Mutations improving production and secretion of extracellular lipase by Burkholderia glumae PG1.</title>
        <authorList>
            <person name="Knapp A."/>
            <person name="Voget S."/>
            <person name="Gao R."/>
            <person name="Zaburannyi N."/>
            <person name="Krysciak D."/>
            <person name="Breuer M."/>
            <person name="Hauer B."/>
            <person name="Streit W.R."/>
            <person name="Muller R."/>
            <person name="Daniel R."/>
            <person name="Jaeger K.E."/>
        </authorList>
    </citation>
    <scope>NUCLEOTIDE SEQUENCE [LARGE SCALE GENOMIC DNA]</scope>
    <source>
        <strain evidence="5 6">PG1</strain>
    </source>
</reference>
<dbReference type="CDD" id="cd06305">
    <property type="entry name" value="PBP1_methylthioribose_binding-like"/>
    <property type="match status" value="1"/>
</dbReference>
<feature type="domain" description="Periplasmic binding protein" evidence="4">
    <location>
        <begin position="77"/>
        <end position="333"/>
    </location>
</feature>
<proteinExistence type="inferred from homology"/>
<reference evidence="6" key="1">
    <citation type="submission" date="2011-03" db="EMBL/GenBank/DDBJ databases">
        <authorList>
            <person name="Voget S."/>
            <person name="Streit W.R."/>
            <person name="Jaeger K.E."/>
            <person name="Daniel R."/>
        </authorList>
    </citation>
    <scope>NUCLEOTIDE SEQUENCE [LARGE SCALE GENOMIC DNA]</scope>
    <source>
        <strain evidence="6">PG1</strain>
    </source>
</reference>
<keyword evidence="6" id="KW-1185">Reference proteome</keyword>
<gene>
    <name evidence="5" type="ORF">BGL_2c26710</name>
</gene>
<dbReference type="Proteomes" id="UP000031838">
    <property type="component" value="Chromosome 2"/>
</dbReference>
<keyword evidence="3" id="KW-0732">Signal</keyword>
<dbReference type="AlphaFoldDB" id="A0A0B6SBR6"/>
<evidence type="ECO:0000256" key="3">
    <source>
        <dbReference type="ARBA" id="ARBA00022729"/>
    </source>
</evidence>
<name>A0A0B6SBR6_BURPL</name>
<dbReference type="SUPFAM" id="SSF53822">
    <property type="entry name" value="Periplasmic binding protein-like I"/>
    <property type="match status" value="1"/>
</dbReference>
<evidence type="ECO:0000313" key="5">
    <source>
        <dbReference type="EMBL" id="AJK50725.1"/>
    </source>
</evidence>
<dbReference type="KEGG" id="bgp:BGL_2c26710"/>
<comment type="similarity">
    <text evidence="2">Belongs to the bacterial solute-binding protein 2 family.</text>
</comment>
<dbReference type="Pfam" id="PF13407">
    <property type="entry name" value="Peripla_BP_4"/>
    <property type="match status" value="1"/>
</dbReference>
<evidence type="ECO:0000256" key="2">
    <source>
        <dbReference type="ARBA" id="ARBA00007639"/>
    </source>
</evidence>
<dbReference type="EMBL" id="CP002581">
    <property type="protein sequence ID" value="AJK50725.1"/>
    <property type="molecule type" value="Genomic_DNA"/>
</dbReference>
<dbReference type="InterPro" id="IPR028082">
    <property type="entry name" value="Peripla_BP_I"/>
</dbReference>
<dbReference type="GO" id="GO:0030313">
    <property type="term" value="C:cell envelope"/>
    <property type="evidence" value="ECO:0007669"/>
    <property type="project" value="UniProtKB-SubCell"/>
</dbReference>
<evidence type="ECO:0000313" key="6">
    <source>
        <dbReference type="Proteomes" id="UP000031838"/>
    </source>
</evidence>
<accession>A0A0B6SBR6</accession>
<dbReference type="Gene3D" id="3.40.50.2300">
    <property type="match status" value="2"/>
</dbReference>